<dbReference type="InParanoid" id="B4KJY9"/>
<dbReference type="KEGG" id="dmo:Dmoj_GI17753"/>
<dbReference type="InterPro" id="IPR002223">
    <property type="entry name" value="Kunitz_BPTI"/>
</dbReference>
<reference evidence="2 3" key="1">
    <citation type="journal article" date="2007" name="Nature">
        <title>Evolution of genes and genomes on the Drosophila phylogeny.</title>
        <authorList>
            <consortium name="Drosophila 12 Genomes Consortium"/>
            <person name="Clark A.G."/>
            <person name="Eisen M.B."/>
            <person name="Smith D.R."/>
            <person name="Bergman C.M."/>
            <person name="Oliver B."/>
            <person name="Markow T.A."/>
            <person name="Kaufman T.C."/>
            <person name="Kellis M."/>
            <person name="Gelbart W."/>
            <person name="Iyer V.N."/>
            <person name="Pollard D.A."/>
            <person name="Sackton T.B."/>
            <person name="Larracuente A.M."/>
            <person name="Singh N.D."/>
            <person name="Abad J.P."/>
            <person name="Abt D.N."/>
            <person name="Adryan B."/>
            <person name="Aguade M."/>
            <person name="Akashi H."/>
            <person name="Anderson W.W."/>
            <person name="Aquadro C.F."/>
            <person name="Ardell D.H."/>
            <person name="Arguello R."/>
            <person name="Artieri C.G."/>
            <person name="Barbash D.A."/>
            <person name="Barker D."/>
            <person name="Barsanti P."/>
            <person name="Batterham P."/>
            <person name="Batzoglou S."/>
            <person name="Begun D."/>
            <person name="Bhutkar A."/>
            <person name="Blanco E."/>
            <person name="Bosak S.A."/>
            <person name="Bradley R.K."/>
            <person name="Brand A.D."/>
            <person name="Brent M.R."/>
            <person name="Brooks A.N."/>
            <person name="Brown R.H."/>
            <person name="Butlin R.K."/>
            <person name="Caggese C."/>
            <person name="Calvi B.R."/>
            <person name="Bernardo de Carvalho A."/>
            <person name="Caspi A."/>
            <person name="Castrezana S."/>
            <person name="Celniker S.E."/>
            <person name="Chang J.L."/>
            <person name="Chapple C."/>
            <person name="Chatterji S."/>
            <person name="Chinwalla A."/>
            <person name="Civetta A."/>
            <person name="Clifton S.W."/>
            <person name="Comeron J.M."/>
            <person name="Costello J.C."/>
            <person name="Coyne J.A."/>
            <person name="Daub J."/>
            <person name="David R.G."/>
            <person name="Delcher A.L."/>
            <person name="Delehaunty K."/>
            <person name="Do C.B."/>
            <person name="Ebling H."/>
            <person name="Edwards K."/>
            <person name="Eickbush T."/>
            <person name="Evans J.D."/>
            <person name="Filipski A."/>
            <person name="Findeiss S."/>
            <person name="Freyhult E."/>
            <person name="Fulton L."/>
            <person name="Fulton R."/>
            <person name="Garcia A.C."/>
            <person name="Gardiner A."/>
            <person name="Garfield D.A."/>
            <person name="Garvin B.E."/>
            <person name="Gibson G."/>
            <person name="Gilbert D."/>
            <person name="Gnerre S."/>
            <person name="Godfrey J."/>
            <person name="Good R."/>
            <person name="Gotea V."/>
            <person name="Gravely B."/>
            <person name="Greenberg A.J."/>
            <person name="Griffiths-Jones S."/>
            <person name="Gross S."/>
            <person name="Guigo R."/>
            <person name="Gustafson E.A."/>
            <person name="Haerty W."/>
            <person name="Hahn M.W."/>
            <person name="Halligan D.L."/>
            <person name="Halpern A.L."/>
            <person name="Halter G.M."/>
            <person name="Han M.V."/>
            <person name="Heger A."/>
            <person name="Hillier L."/>
            <person name="Hinrichs A.S."/>
            <person name="Holmes I."/>
            <person name="Hoskins R.A."/>
            <person name="Hubisz M.J."/>
            <person name="Hultmark D."/>
            <person name="Huntley M.A."/>
            <person name="Jaffe D.B."/>
            <person name="Jagadeeshan S."/>
            <person name="Jeck W.R."/>
            <person name="Johnson J."/>
            <person name="Jones C.D."/>
            <person name="Jordan W.C."/>
            <person name="Karpen G.H."/>
            <person name="Kataoka E."/>
            <person name="Keightley P.D."/>
            <person name="Kheradpour P."/>
            <person name="Kirkness E.F."/>
            <person name="Koerich L.B."/>
            <person name="Kristiansen K."/>
            <person name="Kudrna D."/>
            <person name="Kulathinal R.J."/>
            <person name="Kumar S."/>
            <person name="Kwok R."/>
            <person name="Lander E."/>
            <person name="Langley C.H."/>
            <person name="Lapoint R."/>
            <person name="Lazzaro B.P."/>
            <person name="Lee S.J."/>
            <person name="Levesque L."/>
            <person name="Li R."/>
            <person name="Lin C.F."/>
            <person name="Lin M.F."/>
            <person name="Lindblad-Toh K."/>
            <person name="Llopart A."/>
            <person name="Long M."/>
            <person name="Low L."/>
            <person name="Lozovsky E."/>
            <person name="Lu J."/>
            <person name="Luo M."/>
            <person name="Machado C.A."/>
            <person name="Makalowski W."/>
            <person name="Marzo M."/>
            <person name="Matsuda M."/>
            <person name="Matzkin L."/>
            <person name="McAllister B."/>
            <person name="McBride C.S."/>
            <person name="McKernan B."/>
            <person name="McKernan K."/>
            <person name="Mendez-Lago M."/>
            <person name="Minx P."/>
            <person name="Mollenhauer M.U."/>
            <person name="Montooth K."/>
            <person name="Mount S.M."/>
            <person name="Mu X."/>
            <person name="Myers E."/>
            <person name="Negre B."/>
            <person name="Newfeld S."/>
            <person name="Nielsen R."/>
            <person name="Noor M.A."/>
            <person name="O'Grady P."/>
            <person name="Pachter L."/>
            <person name="Papaceit M."/>
            <person name="Parisi M.J."/>
            <person name="Parisi M."/>
            <person name="Parts L."/>
            <person name="Pedersen J.S."/>
            <person name="Pesole G."/>
            <person name="Phillippy A.M."/>
            <person name="Ponting C.P."/>
            <person name="Pop M."/>
            <person name="Porcelli D."/>
            <person name="Powell J.R."/>
            <person name="Prohaska S."/>
            <person name="Pruitt K."/>
            <person name="Puig M."/>
            <person name="Quesneville H."/>
            <person name="Ram K.R."/>
            <person name="Rand D."/>
            <person name="Rasmussen M.D."/>
            <person name="Reed L.K."/>
            <person name="Reenan R."/>
            <person name="Reily A."/>
            <person name="Remington K.A."/>
            <person name="Rieger T.T."/>
            <person name="Ritchie M.G."/>
            <person name="Robin C."/>
            <person name="Rogers Y.H."/>
            <person name="Rohde C."/>
            <person name="Rozas J."/>
            <person name="Rubenfield M.J."/>
            <person name="Ruiz A."/>
            <person name="Russo S."/>
            <person name="Salzberg S.L."/>
            <person name="Sanchez-Gracia A."/>
            <person name="Saranga D.J."/>
            <person name="Sato H."/>
            <person name="Schaeffer S.W."/>
            <person name="Schatz M.C."/>
            <person name="Schlenke T."/>
            <person name="Schwartz R."/>
            <person name="Segarra C."/>
            <person name="Singh R.S."/>
            <person name="Sirot L."/>
            <person name="Sirota M."/>
            <person name="Sisneros N.B."/>
            <person name="Smith C.D."/>
            <person name="Smith T.F."/>
            <person name="Spieth J."/>
            <person name="Stage D.E."/>
            <person name="Stark A."/>
            <person name="Stephan W."/>
            <person name="Strausberg R.L."/>
            <person name="Strempel S."/>
            <person name="Sturgill D."/>
            <person name="Sutton G."/>
            <person name="Sutton G.G."/>
            <person name="Tao W."/>
            <person name="Teichmann S."/>
            <person name="Tobari Y.N."/>
            <person name="Tomimura Y."/>
            <person name="Tsolas J.M."/>
            <person name="Valente V.L."/>
            <person name="Venter E."/>
            <person name="Venter J.C."/>
            <person name="Vicario S."/>
            <person name="Vieira F.G."/>
            <person name="Vilella A.J."/>
            <person name="Villasante A."/>
            <person name="Walenz B."/>
            <person name="Wang J."/>
            <person name="Wasserman M."/>
            <person name="Watts T."/>
            <person name="Wilson D."/>
            <person name="Wilson R.K."/>
            <person name="Wing R.A."/>
            <person name="Wolfner M.F."/>
            <person name="Wong A."/>
            <person name="Wong G.K."/>
            <person name="Wu C.I."/>
            <person name="Wu G."/>
            <person name="Yamamoto D."/>
            <person name="Yang H.P."/>
            <person name="Yang S.P."/>
            <person name="Yorke J.A."/>
            <person name="Yoshida K."/>
            <person name="Zdobnov E."/>
            <person name="Zhang P."/>
            <person name="Zhang Y."/>
            <person name="Zimin A.V."/>
            <person name="Baldwin J."/>
            <person name="Abdouelleil A."/>
            <person name="Abdulkadir J."/>
            <person name="Abebe A."/>
            <person name="Abera B."/>
            <person name="Abreu J."/>
            <person name="Acer S.C."/>
            <person name="Aftuck L."/>
            <person name="Alexander A."/>
            <person name="An P."/>
            <person name="Anderson E."/>
            <person name="Anderson S."/>
            <person name="Arachi H."/>
            <person name="Azer M."/>
            <person name="Bachantsang P."/>
            <person name="Barry A."/>
            <person name="Bayul T."/>
            <person name="Berlin A."/>
            <person name="Bessette D."/>
            <person name="Bloom T."/>
            <person name="Blye J."/>
            <person name="Boguslavskiy L."/>
            <person name="Bonnet C."/>
            <person name="Boukhgalter B."/>
            <person name="Bourzgui I."/>
            <person name="Brown A."/>
            <person name="Cahill P."/>
            <person name="Channer S."/>
            <person name="Cheshatsang Y."/>
            <person name="Chuda L."/>
            <person name="Citroen M."/>
            <person name="Collymore A."/>
            <person name="Cooke P."/>
            <person name="Costello M."/>
            <person name="D'Aco K."/>
            <person name="Daza R."/>
            <person name="De Haan G."/>
            <person name="DeGray S."/>
            <person name="DeMaso C."/>
            <person name="Dhargay N."/>
            <person name="Dooley K."/>
            <person name="Dooley E."/>
            <person name="Doricent M."/>
            <person name="Dorje P."/>
            <person name="Dorjee K."/>
            <person name="Dupes A."/>
            <person name="Elong R."/>
            <person name="Falk J."/>
            <person name="Farina A."/>
            <person name="Faro S."/>
            <person name="Ferguson D."/>
            <person name="Fisher S."/>
            <person name="Foley C.D."/>
            <person name="Franke A."/>
            <person name="Friedrich D."/>
            <person name="Gadbois L."/>
            <person name="Gearin G."/>
            <person name="Gearin C.R."/>
            <person name="Giannoukos G."/>
            <person name="Goode T."/>
            <person name="Graham J."/>
            <person name="Grandbois E."/>
            <person name="Grewal S."/>
            <person name="Gyaltsen K."/>
            <person name="Hafez N."/>
            <person name="Hagos B."/>
            <person name="Hall J."/>
            <person name="Henson C."/>
            <person name="Hollinger A."/>
            <person name="Honan T."/>
            <person name="Huard M.D."/>
            <person name="Hughes L."/>
            <person name="Hurhula B."/>
            <person name="Husby M.E."/>
            <person name="Kamat A."/>
            <person name="Kanga B."/>
            <person name="Kashin S."/>
            <person name="Khazanovich D."/>
            <person name="Kisner P."/>
            <person name="Lance K."/>
            <person name="Lara M."/>
            <person name="Lee W."/>
            <person name="Lennon N."/>
            <person name="Letendre F."/>
            <person name="LeVine R."/>
            <person name="Lipovsky A."/>
            <person name="Liu X."/>
            <person name="Liu J."/>
            <person name="Liu S."/>
            <person name="Lokyitsang T."/>
            <person name="Lokyitsang Y."/>
            <person name="Lubonja R."/>
            <person name="Lui A."/>
            <person name="MacDonald P."/>
            <person name="Magnisalis V."/>
            <person name="Maru K."/>
            <person name="Matthews C."/>
            <person name="McCusker W."/>
            <person name="McDonough S."/>
            <person name="Mehta T."/>
            <person name="Meldrim J."/>
            <person name="Meneus L."/>
            <person name="Mihai O."/>
            <person name="Mihalev A."/>
            <person name="Mihova T."/>
            <person name="Mittelman R."/>
            <person name="Mlenga V."/>
            <person name="Montmayeur A."/>
            <person name="Mulrain L."/>
            <person name="Navidi A."/>
            <person name="Naylor J."/>
            <person name="Negash T."/>
            <person name="Nguyen T."/>
            <person name="Nguyen N."/>
            <person name="Nicol R."/>
            <person name="Norbu C."/>
            <person name="Norbu N."/>
            <person name="Novod N."/>
            <person name="O'Neill B."/>
            <person name="Osman S."/>
            <person name="Markiewicz E."/>
            <person name="Oyono O.L."/>
            <person name="Patti C."/>
            <person name="Phunkhang P."/>
            <person name="Pierre F."/>
            <person name="Priest M."/>
            <person name="Raghuraman S."/>
            <person name="Rege F."/>
            <person name="Reyes R."/>
            <person name="Rise C."/>
            <person name="Rogov P."/>
            <person name="Ross K."/>
            <person name="Ryan E."/>
            <person name="Settipalli S."/>
            <person name="Shea T."/>
            <person name="Sherpa N."/>
            <person name="Shi L."/>
            <person name="Shih D."/>
            <person name="Sparrow T."/>
            <person name="Spaulding J."/>
            <person name="Stalker J."/>
            <person name="Stange-Thomann N."/>
            <person name="Stavropoulos S."/>
            <person name="Stone C."/>
            <person name="Strader C."/>
            <person name="Tesfaye S."/>
            <person name="Thomson T."/>
            <person name="Thoulutsang Y."/>
            <person name="Thoulutsang D."/>
            <person name="Topham K."/>
            <person name="Topping I."/>
            <person name="Tsamla T."/>
            <person name="Vassiliev H."/>
            <person name="Vo A."/>
            <person name="Wangchuk T."/>
            <person name="Wangdi T."/>
            <person name="Weiand M."/>
            <person name="Wilkinson J."/>
            <person name="Wilson A."/>
            <person name="Yadav S."/>
            <person name="Young G."/>
            <person name="Yu Q."/>
            <person name="Zembek L."/>
            <person name="Zhong D."/>
            <person name="Zimmer A."/>
            <person name="Zwirko Z."/>
            <person name="Jaffe D.B."/>
            <person name="Alvarez P."/>
            <person name="Brockman W."/>
            <person name="Butler J."/>
            <person name="Chin C."/>
            <person name="Gnerre S."/>
            <person name="Grabherr M."/>
            <person name="Kleber M."/>
            <person name="Mauceli E."/>
            <person name="MacCallum I."/>
        </authorList>
    </citation>
    <scope>NUCLEOTIDE SEQUENCE [LARGE SCALE GENOMIC DNA]</scope>
    <source>
        <strain evidence="3">Tucson 15081-1352.22</strain>
    </source>
</reference>
<keyword evidence="3" id="KW-1185">Reference proteome</keyword>
<dbReference type="GO" id="GO:0004867">
    <property type="term" value="F:serine-type endopeptidase inhibitor activity"/>
    <property type="evidence" value="ECO:0007669"/>
    <property type="project" value="InterPro"/>
</dbReference>
<dbReference type="Proteomes" id="UP000009192">
    <property type="component" value="Unassembled WGS sequence"/>
</dbReference>
<proteinExistence type="predicted"/>
<evidence type="ECO:0000313" key="2">
    <source>
        <dbReference type="EMBL" id="EDW12592.2"/>
    </source>
</evidence>
<dbReference type="Gene3D" id="4.10.410.10">
    <property type="entry name" value="Pancreatic trypsin inhibitor Kunitz domain"/>
    <property type="match status" value="1"/>
</dbReference>
<sequence length="157" mass="17388">MALLIASVGYRQLSVCVCVCVRCCRCQVWRCSGNTYSLTQWFAQLSAGGSALYTISEMTMMKPLLLLLLLGLLGFAEIETRYVPGIPNICLKPPPFSEGMCTIEIEGFYYDPATLDCQMYSIGACRLTPGQSFGSLEDCVATCVLGKRRSPDYYRNE</sequence>
<dbReference type="OrthoDB" id="5950222at2759"/>
<feature type="domain" description="BPTI/Kunitz inhibitor" evidence="1">
    <location>
        <begin position="90"/>
        <end position="143"/>
    </location>
</feature>
<evidence type="ECO:0000259" key="1">
    <source>
        <dbReference type="PROSITE" id="PS50279"/>
    </source>
</evidence>
<dbReference type="FunCoup" id="B4KJY9">
    <property type="interactions" value="2"/>
</dbReference>
<dbReference type="InterPro" id="IPR036880">
    <property type="entry name" value="Kunitz_BPTI_sf"/>
</dbReference>
<dbReference type="eggNOG" id="ENOG502TAEV">
    <property type="taxonomic scope" value="Eukaryota"/>
</dbReference>
<name>B4KJY9_DROMO</name>
<accession>B4KJY9</accession>
<dbReference type="Pfam" id="PF00014">
    <property type="entry name" value="Kunitz_BPTI"/>
    <property type="match status" value="1"/>
</dbReference>
<evidence type="ECO:0000313" key="3">
    <source>
        <dbReference type="Proteomes" id="UP000009192"/>
    </source>
</evidence>
<dbReference type="AlphaFoldDB" id="B4KJY9"/>
<dbReference type="SUPFAM" id="SSF57362">
    <property type="entry name" value="BPTI-like"/>
    <property type="match status" value="1"/>
</dbReference>
<organism evidence="2 3">
    <name type="scientific">Drosophila mojavensis</name>
    <name type="common">Fruit fly</name>
    <dbReference type="NCBI Taxonomy" id="7230"/>
    <lineage>
        <taxon>Eukaryota</taxon>
        <taxon>Metazoa</taxon>
        <taxon>Ecdysozoa</taxon>
        <taxon>Arthropoda</taxon>
        <taxon>Hexapoda</taxon>
        <taxon>Insecta</taxon>
        <taxon>Pterygota</taxon>
        <taxon>Neoptera</taxon>
        <taxon>Endopterygota</taxon>
        <taxon>Diptera</taxon>
        <taxon>Brachycera</taxon>
        <taxon>Muscomorpha</taxon>
        <taxon>Ephydroidea</taxon>
        <taxon>Drosophilidae</taxon>
        <taxon>Drosophila</taxon>
    </lineage>
</organism>
<gene>
    <name evidence="2" type="primary">Dmoj\GI17753</name>
    <name evidence="2" type="ORF">Dmoj_GI17753</name>
</gene>
<dbReference type="EMBL" id="CH933807">
    <property type="protein sequence ID" value="EDW12592.2"/>
    <property type="molecule type" value="Genomic_DNA"/>
</dbReference>
<dbReference type="SMART" id="SM00131">
    <property type="entry name" value="KU"/>
    <property type="match status" value="1"/>
</dbReference>
<dbReference type="HOGENOM" id="CLU_2280270_0_0_1"/>
<protein>
    <recommendedName>
        <fullName evidence="1">BPTI/Kunitz inhibitor domain-containing protein</fullName>
    </recommendedName>
</protein>
<dbReference type="PROSITE" id="PS50279">
    <property type="entry name" value="BPTI_KUNITZ_2"/>
    <property type="match status" value="1"/>
</dbReference>